<dbReference type="SUPFAM" id="SSF49879">
    <property type="entry name" value="SMAD/FHA domain"/>
    <property type="match status" value="1"/>
</dbReference>
<feature type="domain" description="FHA" evidence="1">
    <location>
        <begin position="25"/>
        <end position="86"/>
    </location>
</feature>
<dbReference type="eggNOG" id="COG1716">
    <property type="taxonomic scope" value="Bacteria"/>
</dbReference>
<accession>Q47IY8</accession>
<dbReference type="EMBL" id="CP000089">
    <property type="protein sequence ID" value="AAZ45193.1"/>
    <property type="molecule type" value="Genomic_DNA"/>
</dbReference>
<sequence>MAKLVLSLNGTVINQFFTDKPNLCIGQAADNDIVINDPLVGEHCAHIVGIGEDHILESLEGDYGILVNGKACFRQILQHRDIIHLGAYHLRYLNSRVSSELNMDRTMLIEALPLEAQAGKAITSLPSARPNKMYFPEGYVQIQKGRGHHLPGENVALDRVVTTFGTPGEQLVVLTRRPQKIYLTHVEGPQMPRVNQKSIGREPVALQDGDLIEAASHRLEFHLGRPPTKR</sequence>
<evidence type="ECO:0000313" key="2">
    <source>
        <dbReference type="EMBL" id="AAZ45193.1"/>
    </source>
</evidence>
<dbReference type="InterPro" id="IPR008984">
    <property type="entry name" value="SMAD_FHA_dom_sf"/>
</dbReference>
<evidence type="ECO:0000259" key="1">
    <source>
        <dbReference type="Pfam" id="PF00498"/>
    </source>
</evidence>
<protein>
    <recommendedName>
        <fullName evidence="1">FHA domain-containing protein</fullName>
    </recommendedName>
</protein>
<organism evidence="2">
    <name type="scientific">Dechloromonas aromatica (strain RCB)</name>
    <dbReference type="NCBI Taxonomy" id="159087"/>
    <lineage>
        <taxon>Bacteria</taxon>
        <taxon>Pseudomonadati</taxon>
        <taxon>Pseudomonadota</taxon>
        <taxon>Betaproteobacteria</taxon>
        <taxon>Rhodocyclales</taxon>
        <taxon>Azonexaceae</taxon>
        <taxon>Dechloromonas</taxon>
    </lineage>
</organism>
<reference evidence="2" key="1">
    <citation type="submission" date="2005-08" db="EMBL/GenBank/DDBJ databases">
        <title>Complete sequence of Dechloromonas aromatica RCB.</title>
        <authorList>
            <person name="Salinero K.K."/>
            <person name="Copeland A."/>
            <person name="Lucas S."/>
            <person name="Lapidus A."/>
            <person name="Barry K."/>
            <person name="Detter J.C."/>
            <person name="Glavina T."/>
            <person name="Hammon N."/>
            <person name="Israni S."/>
            <person name="Pitluck S."/>
            <person name="Di Bartolo G."/>
            <person name="Trong S."/>
            <person name="Schmutz J."/>
            <person name="Larimer F."/>
            <person name="Land M."/>
            <person name="Ivanova N."/>
            <person name="Richardson P."/>
        </authorList>
    </citation>
    <scope>NUCLEOTIDE SEQUENCE</scope>
    <source>
        <strain evidence="2">RCB</strain>
    </source>
</reference>
<dbReference type="HOGENOM" id="CLU_102503_0_0_4"/>
<dbReference type="OrthoDB" id="151099at2"/>
<dbReference type="STRING" id="159087.Daro_0436"/>
<dbReference type="Pfam" id="PF00498">
    <property type="entry name" value="FHA"/>
    <property type="match status" value="1"/>
</dbReference>
<dbReference type="Gene3D" id="2.60.200.20">
    <property type="match status" value="1"/>
</dbReference>
<gene>
    <name evidence="2" type="ordered locus">Daro_0436</name>
</gene>
<dbReference type="InterPro" id="IPR000253">
    <property type="entry name" value="FHA_dom"/>
</dbReference>
<dbReference type="CDD" id="cd00060">
    <property type="entry name" value="FHA"/>
    <property type="match status" value="1"/>
</dbReference>
<name>Q47IY8_DECAR</name>
<dbReference type="KEGG" id="dar:Daro_0436"/>
<dbReference type="AlphaFoldDB" id="Q47IY8"/>
<proteinExistence type="predicted"/>